<evidence type="ECO:0000313" key="2">
    <source>
        <dbReference type="EMBL" id="KAH6607645.1"/>
    </source>
</evidence>
<feature type="region of interest" description="Disordered" evidence="1">
    <location>
        <begin position="48"/>
        <end position="86"/>
    </location>
</feature>
<name>A0A9P8QLK3_9HYPO</name>
<sequence length="100" mass="11598">MLEGAVFDEVTSYSSVWAFADDVRFQRHEAFWRAVVIVGSRQENVGSLLRQEGHGNRVAPDMEAHEEEKRDDEQRAALEENRRRAPRRIRGLRPMLLVHG</sequence>
<dbReference type="Proteomes" id="UP000827724">
    <property type="component" value="Unassembled WGS sequence"/>
</dbReference>
<proteinExistence type="predicted"/>
<comment type="caution">
    <text evidence="2">The sequence shown here is derived from an EMBL/GenBank/DDBJ whole genome shotgun (WGS) entry which is preliminary data.</text>
</comment>
<evidence type="ECO:0000313" key="3">
    <source>
        <dbReference type="Proteomes" id="UP000827724"/>
    </source>
</evidence>
<reference evidence="2" key="1">
    <citation type="submission" date="2021-08" db="EMBL/GenBank/DDBJ databases">
        <title>Chromosome-Level Trichoderma cornu-damae using Hi-C Data.</title>
        <authorList>
            <person name="Kim C.S."/>
        </authorList>
    </citation>
    <scope>NUCLEOTIDE SEQUENCE</scope>
    <source>
        <strain evidence="2">KA19-0412C</strain>
    </source>
</reference>
<dbReference type="EMBL" id="JAIWOZ010000003">
    <property type="protein sequence ID" value="KAH6607645.1"/>
    <property type="molecule type" value="Genomic_DNA"/>
</dbReference>
<dbReference type="AlphaFoldDB" id="A0A9P8QLK3"/>
<protein>
    <submittedName>
        <fullName evidence="2">Uncharacterized protein</fullName>
    </submittedName>
</protein>
<evidence type="ECO:0000256" key="1">
    <source>
        <dbReference type="SAM" id="MobiDB-lite"/>
    </source>
</evidence>
<accession>A0A9P8QLK3</accession>
<gene>
    <name evidence="2" type="ORF">Trco_003958</name>
</gene>
<feature type="compositionally biased region" description="Basic and acidic residues" evidence="1">
    <location>
        <begin position="51"/>
        <end position="83"/>
    </location>
</feature>
<keyword evidence="3" id="KW-1185">Reference proteome</keyword>
<organism evidence="2 3">
    <name type="scientific">Trichoderma cornu-damae</name>
    <dbReference type="NCBI Taxonomy" id="654480"/>
    <lineage>
        <taxon>Eukaryota</taxon>
        <taxon>Fungi</taxon>
        <taxon>Dikarya</taxon>
        <taxon>Ascomycota</taxon>
        <taxon>Pezizomycotina</taxon>
        <taxon>Sordariomycetes</taxon>
        <taxon>Hypocreomycetidae</taxon>
        <taxon>Hypocreales</taxon>
        <taxon>Hypocreaceae</taxon>
        <taxon>Trichoderma</taxon>
    </lineage>
</organism>